<dbReference type="EMBL" id="WBMS02000018">
    <property type="protein sequence ID" value="MWA03244.1"/>
    <property type="molecule type" value="Genomic_DNA"/>
</dbReference>
<organism evidence="1 2">
    <name type="scientific">Actinomadura physcomitrii</name>
    <dbReference type="NCBI Taxonomy" id="2650748"/>
    <lineage>
        <taxon>Bacteria</taxon>
        <taxon>Bacillati</taxon>
        <taxon>Actinomycetota</taxon>
        <taxon>Actinomycetes</taxon>
        <taxon>Streptosporangiales</taxon>
        <taxon>Thermomonosporaceae</taxon>
        <taxon>Actinomadura</taxon>
    </lineage>
</organism>
<name>A0A6I4MGF2_9ACTN</name>
<proteinExistence type="predicted"/>
<keyword evidence="2" id="KW-1185">Reference proteome</keyword>
<evidence type="ECO:0000313" key="1">
    <source>
        <dbReference type="EMBL" id="MWA03244.1"/>
    </source>
</evidence>
<sequence>MRPTPAETIAGVRTILRDVVEPAVDSEYARARLREIRAVLAQTDWDNAALRLRREVEGLRALLAEIRDWAEDDPERSSAFADLAGEVTGPAGPDQETFSALNDLRAAHAAALVEAADRLAGWTRSRPRDESARELRLRLIGHLAAGPPAR</sequence>
<reference evidence="1" key="1">
    <citation type="submission" date="2019-12" db="EMBL/GenBank/DDBJ databases">
        <title>Actinomadura physcomitrii sp. nov., a novel actinomycete isolated from moss [Physcomitrium sphaericum (Ludw) Fuernr].</title>
        <authorList>
            <person name="Zhuang X."/>
        </authorList>
    </citation>
    <scope>NUCLEOTIDE SEQUENCE [LARGE SCALE GENOMIC DNA]</scope>
    <source>
        <strain evidence="1">LD22</strain>
    </source>
</reference>
<gene>
    <name evidence="1" type="ORF">F8568_023270</name>
</gene>
<dbReference type="AlphaFoldDB" id="A0A6I4MGF2"/>
<evidence type="ECO:0000313" key="2">
    <source>
        <dbReference type="Proteomes" id="UP000462055"/>
    </source>
</evidence>
<accession>A0A6I4MGF2</accession>
<dbReference type="Proteomes" id="UP000462055">
    <property type="component" value="Unassembled WGS sequence"/>
</dbReference>
<dbReference type="RefSeq" id="WP_151595784.1">
    <property type="nucleotide sequence ID" value="NZ_WBMS02000018.1"/>
</dbReference>
<comment type="caution">
    <text evidence="1">The sequence shown here is derived from an EMBL/GenBank/DDBJ whole genome shotgun (WGS) entry which is preliminary data.</text>
</comment>
<protein>
    <submittedName>
        <fullName evidence="1">Uncharacterized protein</fullName>
    </submittedName>
</protein>